<feature type="region of interest" description="Disordered" evidence="1">
    <location>
        <begin position="47"/>
        <end position="66"/>
    </location>
</feature>
<reference evidence="2" key="1">
    <citation type="submission" date="2022-05" db="EMBL/GenBank/DDBJ databases">
        <authorList>
            <person name="Pankratov T."/>
        </authorList>
    </citation>
    <scope>NUCLEOTIDE SEQUENCE</scope>
    <source>
        <strain evidence="2">BP6-180914</strain>
    </source>
</reference>
<evidence type="ECO:0000256" key="1">
    <source>
        <dbReference type="SAM" id="MobiDB-lite"/>
    </source>
</evidence>
<keyword evidence="3" id="KW-1185">Reference proteome</keyword>
<protein>
    <submittedName>
        <fullName evidence="2">Uncharacterized protein</fullName>
    </submittedName>
</protein>
<dbReference type="Proteomes" id="UP001165667">
    <property type="component" value="Unassembled WGS sequence"/>
</dbReference>
<dbReference type="RefSeq" id="WP_282588304.1">
    <property type="nucleotide sequence ID" value="NZ_JAMOIM010000036.1"/>
</dbReference>
<evidence type="ECO:0000313" key="2">
    <source>
        <dbReference type="EMBL" id="MCW6511926.1"/>
    </source>
</evidence>
<comment type="caution">
    <text evidence="2">The sequence shown here is derived from an EMBL/GenBank/DDBJ whole genome shotgun (WGS) entry which is preliminary data.</text>
</comment>
<dbReference type="AlphaFoldDB" id="A0AA42CMT8"/>
<dbReference type="EMBL" id="JAMOIM010000036">
    <property type="protein sequence ID" value="MCW6511926.1"/>
    <property type="molecule type" value="Genomic_DNA"/>
</dbReference>
<accession>A0AA42CMT8</accession>
<name>A0AA42CMT8_9HYPH</name>
<proteinExistence type="predicted"/>
<organism evidence="2 3">
    <name type="scientific">Lichenifustis flavocetrariae</name>
    <dbReference type="NCBI Taxonomy" id="2949735"/>
    <lineage>
        <taxon>Bacteria</taxon>
        <taxon>Pseudomonadati</taxon>
        <taxon>Pseudomonadota</taxon>
        <taxon>Alphaproteobacteria</taxon>
        <taxon>Hyphomicrobiales</taxon>
        <taxon>Lichenihabitantaceae</taxon>
        <taxon>Lichenifustis</taxon>
    </lineage>
</organism>
<gene>
    <name evidence="2" type="ORF">M8523_28645</name>
</gene>
<evidence type="ECO:0000313" key="3">
    <source>
        <dbReference type="Proteomes" id="UP001165667"/>
    </source>
</evidence>
<sequence length="66" mass="7141">MKQPLSFRIAADLLAAMRDCDLQDNRSLANFIETALIARIAAMKQDRSSTGPALPDQNHKATISGA</sequence>